<keyword evidence="2" id="KW-1185">Reference proteome</keyword>
<accession>A0ACB7Y7K9</accession>
<protein>
    <submittedName>
        <fullName evidence="1">Uncharacterized protein</fullName>
    </submittedName>
</protein>
<reference evidence="1 2" key="1">
    <citation type="journal article" date="2021" name="Hortic Res">
        <title>High-quality reference genome and annotation aids understanding of berry development for evergreen blueberry (Vaccinium darrowii).</title>
        <authorList>
            <person name="Yu J."/>
            <person name="Hulse-Kemp A.M."/>
            <person name="Babiker E."/>
            <person name="Staton M."/>
        </authorList>
    </citation>
    <scope>NUCLEOTIDE SEQUENCE [LARGE SCALE GENOMIC DNA]</scope>
    <source>
        <strain evidence="2">cv. NJ 8807/NJ 8810</strain>
        <tissue evidence="1">Young leaf</tissue>
    </source>
</reference>
<gene>
    <name evidence="1" type="ORF">Vadar_018191</name>
</gene>
<name>A0ACB7Y7K9_9ERIC</name>
<sequence length="210" mass="23461">MAIYTTRLIAPCSLASLRTKPRSKSPSIEFGPVSRSKISKHENESCFLVNHPSRYFSNRKRDLVVYTSLLPDVPIPSGPPSNSWKSWVLGAVITIILPFFSHKWGPLFQITKKIETVVETVDEVAEVIEKVAKRVEKVADEIGDELPEGGKLRRAFDSIENAAKETANAANLVDEILDKVDEVEKQVEEFMEPANHQTSGQAKSNDQKSR</sequence>
<dbReference type="EMBL" id="CM037157">
    <property type="protein sequence ID" value="KAH7849455.1"/>
    <property type="molecule type" value="Genomic_DNA"/>
</dbReference>
<evidence type="ECO:0000313" key="1">
    <source>
        <dbReference type="EMBL" id="KAH7849455.1"/>
    </source>
</evidence>
<dbReference type="Proteomes" id="UP000828048">
    <property type="component" value="Chromosome 7"/>
</dbReference>
<proteinExistence type="predicted"/>
<comment type="caution">
    <text evidence="1">The sequence shown here is derived from an EMBL/GenBank/DDBJ whole genome shotgun (WGS) entry which is preliminary data.</text>
</comment>
<evidence type="ECO:0000313" key="2">
    <source>
        <dbReference type="Proteomes" id="UP000828048"/>
    </source>
</evidence>
<organism evidence="1 2">
    <name type="scientific">Vaccinium darrowii</name>
    <dbReference type="NCBI Taxonomy" id="229202"/>
    <lineage>
        <taxon>Eukaryota</taxon>
        <taxon>Viridiplantae</taxon>
        <taxon>Streptophyta</taxon>
        <taxon>Embryophyta</taxon>
        <taxon>Tracheophyta</taxon>
        <taxon>Spermatophyta</taxon>
        <taxon>Magnoliopsida</taxon>
        <taxon>eudicotyledons</taxon>
        <taxon>Gunneridae</taxon>
        <taxon>Pentapetalae</taxon>
        <taxon>asterids</taxon>
        <taxon>Ericales</taxon>
        <taxon>Ericaceae</taxon>
        <taxon>Vaccinioideae</taxon>
        <taxon>Vaccinieae</taxon>
        <taxon>Vaccinium</taxon>
    </lineage>
</organism>